<accession>A0ABS2NCG4</accession>
<dbReference type="Gene3D" id="3.30.460.20">
    <property type="entry name" value="CorA soluble domain-like"/>
    <property type="match status" value="1"/>
</dbReference>
<evidence type="ECO:0000256" key="3">
    <source>
        <dbReference type="ARBA" id="ARBA00022448"/>
    </source>
</evidence>
<dbReference type="InterPro" id="IPR004488">
    <property type="entry name" value="Mg/Co-transport_prot_CorA"/>
</dbReference>
<dbReference type="PANTHER" id="PTHR46494:SF1">
    <property type="entry name" value="CORA FAMILY METAL ION TRANSPORTER (EUROFUNG)"/>
    <property type="match status" value="1"/>
</dbReference>
<evidence type="ECO:0000256" key="8">
    <source>
        <dbReference type="RuleBase" id="RU362010"/>
    </source>
</evidence>
<evidence type="ECO:0000256" key="2">
    <source>
        <dbReference type="ARBA" id="ARBA00009765"/>
    </source>
</evidence>
<keyword evidence="6 8" id="KW-1133">Transmembrane helix</keyword>
<comment type="caution">
    <text evidence="9">The sequence shown here is derived from an EMBL/GenBank/DDBJ whole genome shotgun (WGS) entry which is preliminary data.</text>
</comment>
<dbReference type="PANTHER" id="PTHR46494">
    <property type="entry name" value="CORA FAMILY METAL ION TRANSPORTER (EUROFUNG)"/>
    <property type="match status" value="1"/>
</dbReference>
<keyword evidence="3 8" id="KW-0813">Transport</keyword>
<gene>
    <name evidence="8" type="primary">corA</name>
    <name evidence="9" type="ORF">JOC86_002052</name>
</gene>
<comment type="similarity">
    <text evidence="2 8">Belongs to the CorA metal ion transporter (MIT) (TC 1.A.35) family.</text>
</comment>
<dbReference type="InterPro" id="IPR045863">
    <property type="entry name" value="CorA_TM1_TM2"/>
</dbReference>
<dbReference type="CDD" id="cd12831">
    <property type="entry name" value="TmCorA-like_u2"/>
    <property type="match status" value="1"/>
</dbReference>
<evidence type="ECO:0000313" key="9">
    <source>
        <dbReference type="EMBL" id="MBM7585510.1"/>
    </source>
</evidence>
<evidence type="ECO:0000256" key="7">
    <source>
        <dbReference type="ARBA" id="ARBA00023136"/>
    </source>
</evidence>
<organism evidence="9 10">
    <name type="scientific">Rossellomorea pakistanensis</name>
    <dbReference type="NCBI Taxonomy" id="992288"/>
    <lineage>
        <taxon>Bacteria</taxon>
        <taxon>Bacillati</taxon>
        <taxon>Bacillota</taxon>
        <taxon>Bacilli</taxon>
        <taxon>Bacillales</taxon>
        <taxon>Bacillaceae</taxon>
        <taxon>Rossellomorea</taxon>
    </lineage>
</organism>
<evidence type="ECO:0000313" key="10">
    <source>
        <dbReference type="Proteomes" id="UP001646157"/>
    </source>
</evidence>
<dbReference type="NCBIfam" id="TIGR00383">
    <property type="entry name" value="corA"/>
    <property type="match status" value="1"/>
</dbReference>
<evidence type="ECO:0000256" key="1">
    <source>
        <dbReference type="ARBA" id="ARBA00004651"/>
    </source>
</evidence>
<keyword evidence="8" id="KW-0460">Magnesium</keyword>
<dbReference type="Pfam" id="PF01544">
    <property type="entry name" value="CorA"/>
    <property type="match status" value="1"/>
</dbReference>
<evidence type="ECO:0000256" key="5">
    <source>
        <dbReference type="ARBA" id="ARBA00022692"/>
    </source>
</evidence>
<dbReference type="EMBL" id="JAFBDZ010000002">
    <property type="protein sequence ID" value="MBM7585510.1"/>
    <property type="molecule type" value="Genomic_DNA"/>
</dbReference>
<comment type="subcellular location">
    <subcellularLocation>
        <location evidence="1">Cell membrane</location>
        <topology evidence="1">Multi-pass membrane protein</topology>
    </subcellularLocation>
    <subcellularLocation>
        <location evidence="8">Membrane</location>
        <topology evidence="8">Multi-pass membrane protein</topology>
    </subcellularLocation>
</comment>
<dbReference type="SUPFAM" id="SSF143865">
    <property type="entry name" value="CorA soluble domain-like"/>
    <property type="match status" value="1"/>
</dbReference>
<keyword evidence="8" id="KW-0406">Ion transport</keyword>
<comment type="function">
    <text evidence="8">Mediates influx of magnesium ions.</text>
</comment>
<keyword evidence="4 8" id="KW-1003">Cell membrane</keyword>
<sequence length="313" mass="37187">MLRTFAVTNELKLVNDLPMNRLFDSDIKWFWVDFETPSEEEAILLKTHFSFHPLAIEDCLHFLQRPKLDYFEGYDFFVLHTLNQDSLTSEEVDVFVGENFIVTFHLMPSPEIELVRQRLIGDQNDLAKGALYVFYLIMDKIVDEYFPSIYKIEDNLSEIEMKDANQNLIEDVFEIRSQLLKLRRTVFPMRELLYRVLNSERVVIPKEERVYFMDIYDHLLKLSEMIESNREMTTDVRDSYLSINSHRMNNIMKTLTVMTSIFIPLTFIASIYGMNFEYIPELSWRWGYFSVLGVMVLVGSSMLIGLWYKGWFK</sequence>
<dbReference type="RefSeq" id="WP_205171602.1">
    <property type="nucleotide sequence ID" value="NZ_JAFBDZ010000002.1"/>
</dbReference>
<keyword evidence="10" id="KW-1185">Reference proteome</keyword>
<reference evidence="9 10" key="1">
    <citation type="submission" date="2021-01" db="EMBL/GenBank/DDBJ databases">
        <title>Genomic Encyclopedia of Type Strains, Phase IV (KMG-IV): sequencing the most valuable type-strain genomes for metagenomic binning, comparative biology and taxonomic classification.</title>
        <authorList>
            <person name="Goeker M."/>
        </authorList>
    </citation>
    <scope>NUCLEOTIDE SEQUENCE [LARGE SCALE GENOMIC DNA]</scope>
    <source>
        <strain evidence="9 10">DSM 24834</strain>
    </source>
</reference>
<dbReference type="Gene3D" id="1.20.58.340">
    <property type="entry name" value="Magnesium transport protein CorA, transmembrane region"/>
    <property type="match status" value="2"/>
</dbReference>
<keyword evidence="5 8" id="KW-0812">Transmembrane</keyword>
<dbReference type="SUPFAM" id="SSF144083">
    <property type="entry name" value="Magnesium transport protein CorA, transmembrane region"/>
    <property type="match status" value="1"/>
</dbReference>
<dbReference type="InterPro" id="IPR045861">
    <property type="entry name" value="CorA_cytoplasmic_dom"/>
</dbReference>
<proteinExistence type="inferred from homology"/>
<dbReference type="InterPro" id="IPR002523">
    <property type="entry name" value="MgTranspt_CorA/ZnTranspt_ZntB"/>
</dbReference>
<feature type="transmembrane region" description="Helical" evidence="8">
    <location>
        <begin position="255"/>
        <end position="274"/>
    </location>
</feature>
<protein>
    <recommendedName>
        <fullName evidence="8">Magnesium transport protein CorA</fullName>
    </recommendedName>
</protein>
<keyword evidence="7 8" id="KW-0472">Membrane</keyword>
<feature type="transmembrane region" description="Helical" evidence="8">
    <location>
        <begin position="286"/>
        <end position="308"/>
    </location>
</feature>
<evidence type="ECO:0000256" key="6">
    <source>
        <dbReference type="ARBA" id="ARBA00022989"/>
    </source>
</evidence>
<dbReference type="Proteomes" id="UP001646157">
    <property type="component" value="Unassembled WGS sequence"/>
</dbReference>
<evidence type="ECO:0000256" key="4">
    <source>
        <dbReference type="ARBA" id="ARBA00022475"/>
    </source>
</evidence>
<name>A0ABS2NCG4_9BACI</name>